<dbReference type="EMBL" id="BAFH01000003">
    <property type="protein sequence ID" value="GAB63109.1"/>
    <property type="molecule type" value="Genomic_DNA"/>
</dbReference>
<proteinExistence type="predicted"/>
<dbReference type="OrthoDB" id="1685145at2"/>
<keyword evidence="3" id="KW-1185">Reference proteome</keyword>
<evidence type="ECO:0000313" key="2">
    <source>
        <dbReference type="EMBL" id="GAB63109.1"/>
    </source>
</evidence>
<protein>
    <recommendedName>
        <fullName evidence="1">DUF2460 domain-containing protein</fullName>
    </recommendedName>
</protein>
<name>I3IN14_9BACT</name>
<evidence type="ECO:0000259" key="1">
    <source>
        <dbReference type="Pfam" id="PF09343"/>
    </source>
</evidence>
<sequence length="115" mass="13252">MAAFPSIKPNYSVIETYSFNTHIINYGNKVEQRIKMNSAAQTIFRLRWEALSNADKATIQAFFVARGGAFESFAWTNPVDNVAYTVRFKEDAMNAEYFSYQLWNLQEIEFIEVSG</sequence>
<reference evidence="2 3" key="1">
    <citation type="journal article" date="2012" name="FEBS Lett.">
        <title>Anammox organism KSU-1 expresses a NirK-type copper-containing nitrite reductase instead of a NirS-type with cytochrome cd1.</title>
        <authorList>
            <person name="Hira D."/>
            <person name="Toh H."/>
            <person name="Migita C.T."/>
            <person name="Okubo H."/>
            <person name="Nishiyama T."/>
            <person name="Hattori M."/>
            <person name="Furukawa K."/>
            <person name="Fujii T."/>
        </authorList>
    </citation>
    <scope>NUCLEOTIDE SEQUENCE [LARGE SCALE GENOMIC DNA]</scope>
</reference>
<dbReference type="AlphaFoldDB" id="I3IN14"/>
<organism evidence="2 3">
    <name type="scientific">Candidatus Jettenia caeni</name>
    <dbReference type="NCBI Taxonomy" id="247490"/>
    <lineage>
        <taxon>Bacteria</taxon>
        <taxon>Pseudomonadati</taxon>
        <taxon>Planctomycetota</taxon>
        <taxon>Candidatus Brocadiia</taxon>
        <taxon>Candidatus Brocadiales</taxon>
        <taxon>Candidatus Brocadiaceae</taxon>
        <taxon>Candidatus Jettenia</taxon>
    </lineage>
</organism>
<evidence type="ECO:0000313" key="3">
    <source>
        <dbReference type="Proteomes" id="UP000002985"/>
    </source>
</evidence>
<comment type="caution">
    <text evidence="2">The sequence shown here is derived from an EMBL/GenBank/DDBJ whole genome shotgun (WGS) entry which is preliminary data.</text>
</comment>
<dbReference type="Proteomes" id="UP000002985">
    <property type="component" value="Unassembled WGS sequence"/>
</dbReference>
<dbReference type="STRING" id="247490.KSU1_C1513"/>
<feature type="domain" description="DUF2460" evidence="1">
    <location>
        <begin position="7"/>
        <end position="83"/>
    </location>
</feature>
<dbReference type="Pfam" id="PF09343">
    <property type="entry name" value="DUF2460"/>
    <property type="match status" value="1"/>
</dbReference>
<gene>
    <name evidence="2" type="ORF">KSU1_C1513</name>
</gene>
<dbReference type="InterPro" id="IPR011740">
    <property type="entry name" value="DUF2460"/>
</dbReference>
<accession>I3IN14</accession>